<organism evidence="6 7">
    <name type="scientific">Xylanibacter brevis</name>
    <dbReference type="NCBI Taxonomy" id="83231"/>
    <lineage>
        <taxon>Bacteria</taxon>
        <taxon>Pseudomonadati</taxon>
        <taxon>Bacteroidota</taxon>
        <taxon>Bacteroidia</taxon>
        <taxon>Bacteroidales</taxon>
        <taxon>Prevotellaceae</taxon>
        <taxon>Xylanibacter</taxon>
    </lineage>
</organism>
<dbReference type="Proteomes" id="UP001200470">
    <property type="component" value="Unassembled WGS sequence"/>
</dbReference>
<evidence type="ECO:0000259" key="5">
    <source>
        <dbReference type="Pfam" id="PF22780"/>
    </source>
</evidence>
<name>A0ABS9CFW6_9BACT</name>
<dbReference type="Pfam" id="PF22780">
    <property type="entry name" value="HI0933_like_1st"/>
    <property type="match status" value="1"/>
</dbReference>
<dbReference type="PANTHER" id="PTHR42887:SF2">
    <property type="entry name" value="OS12G0638800 PROTEIN"/>
    <property type="match status" value="1"/>
</dbReference>
<dbReference type="NCBIfam" id="TIGR00275">
    <property type="entry name" value="aminoacetone oxidase family FAD-binding enzyme"/>
    <property type="match status" value="1"/>
</dbReference>
<evidence type="ECO:0000259" key="4">
    <source>
        <dbReference type="Pfam" id="PF03486"/>
    </source>
</evidence>
<dbReference type="SUPFAM" id="SSF160996">
    <property type="entry name" value="HI0933 insert domain-like"/>
    <property type="match status" value="1"/>
</dbReference>
<feature type="domain" description="RsdA/BaiN/AoA(So)-like insert" evidence="5">
    <location>
        <begin position="194"/>
        <end position="354"/>
    </location>
</feature>
<dbReference type="Pfam" id="PF03486">
    <property type="entry name" value="HI0933_like"/>
    <property type="match status" value="1"/>
</dbReference>
<protein>
    <submittedName>
        <fullName evidence="6">Aminoacetone oxidase family FAD-binding enzyme</fullName>
    </submittedName>
</protein>
<evidence type="ECO:0000256" key="3">
    <source>
        <dbReference type="ARBA" id="ARBA00022827"/>
    </source>
</evidence>
<keyword evidence="7" id="KW-1185">Reference proteome</keyword>
<dbReference type="Gene3D" id="3.50.50.60">
    <property type="entry name" value="FAD/NAD(P)-binding domain"/>
    <property type="match status" value="1"/>
</dbReference>
<dbReference type="InterPro" id="IPR057661">
    <property type="entry name" value="RsdA/BaiN/AoA(So)_Rossmann"/>
</dbReference>
<accession>A0ABS9CFW6</accession>
<evidence type="ECO:0000256" key="1">
    <source>
        <dbReference type="ARBA" id="ARBA00001974"/>
    </source>
</evidence>
<dbReference type="Gene3D" id="2.40.30.10">
    <property type="entry name" value="Translation factors"/>
    <property type="match status" value="1"/>
</dbReference>
<evidence type="ECO:0000313" key="7">
    <source>
        <dbReference type="Proteomes" id="UP001200470"/>
    </source>
</evidence>
<dbReference type="InterPro" id="IPR055178">
    <property type="entry name" value="RsdA/BaiN/AoA(So)-like_dom"/>
</dbReference>
<reference evidence="6 7" key="1">
    <citation type="submission" date="2020-12" db="EMBL/GenBank/DDBJ databases">
        <title>Whole genome sequences of gut porcine anaerobes.</title>
        <authorList>
            <person name="Kubasova T."/>
            <person name="Jahodarova E."/>
            <person name="Rychlik I."/>
        </authorList>
    </citation>
    <scope>NUCLEOTIDE SEQUENCE [LARGE SCALE GENOMIC DNA]</scope>
    <source>
        <strain evidence="6 7">An925</strain>
    </source>
</reference>
<comment type="cofactor">
    <cofactor evidence="1">
        <name>FAD</name>
        <dbReference type="ChEBI" id="CHEBI:57692"/>
    </cofactor>
</comment>
<keyword evidence="3" id="KW-0274">FAD</keyword>
<evidence type="ECO:0000313" key="6">
    <source>
        <dbReference type="EMBL" id="MCF2563981.1"/>
    </source>
</evidence>
<dbReference type="EMBL" id="JADYTN010000015">
    <property type="protein sequence ID" value="MCF2563981.1"/>
    <property type="molecule type" value="Genomic_DNA"/>
</dbReference>
<dbReference type="RefSeq" id="WP_301638154.1">
    <property type="nucleotide sequence ID" value="NZ_JADYTN010000015.1"/>
</dbReference>
<sequence length="414" mass="45093">MKQTIAIIGGGAAGCFCAIAVKRLLPHADVTVYEGGRKALAKVAVTGGGRCNLTNSFRQVEHLAAVYPRGEKLMKRLLKGFSAADVCRWFEREGVRLVTQTDECVFPKSQYAMEIVDTLLSLMRQLGVTLKLGHRVSAIAHEDECYRLTFSPADNVQQPTVTADMAVVTTGGSPTMQGLQMLAGLDLEMVSPVPSLFSVCVADRALTQLTGTVVEHATAALPGTKFRGEGPLLITHWGMSGPAVLKLSSRAARHLHGCGYQHDLCINWCGAMTLPEVEAMIGEMSVAHGRKQVSTVYPPHLNSRLWKLLVDRSQIRGEQRWAELQKKQINRLVNTLTADVYRMTGKCRFKEEFVTCGGVALSNVNLSTLECKQHEGLYFAGEVLDVDAVTGGFNLQAAWTMGHTVAVAINKKCH</sequence>
<evidence type="ECO:0000256" key="2">
    <source>
        <dbReference type="ARBA" id="ARBA00022630"/>
    </source>
</evidence>
<dbReference type="PANTHER" id="PTHR42887">
    <property type="entry name" value="OS12G0638800 PROTEIN"/>
    <property type="match status" value="1"/>
</dbReference>
<comment type="caution">
    <text evidence="6">The sequence shown here is derived from an EMBL/GenBank/DDBJ whole genome shotgun (WGS) entry which is preliminary data.</text>
</comment>
<gene>
    <name evidence="6" type="ORF">I6E12_07645</name>
</gene>
<dbReference type="PROSITE" id="PS51257">
    <property type="entry name" value="PROKAR_LIPOPROTEIN"/>
    <property type="match status" value="1"/>
</dbReference>
<dbReference type="InterPro" id="IPR023166">
    <property type="entry name" value="BaiN-like_dom_sf"/>
</dbReference>
<dbReference type="SUPFAM" id="SSF51905">
    <property type="entry name" value="FAD/NAD(P)-binding domain"/>
    <property type="match status" value="1"/>
</dbReference>
<dbReference type="InterPro" id="IPR036188">
    <property type="entry name" value="FAD/NAD-bd_sf"/>
</dbReference>
<dbReference type="InterPro" id="IPR004792">
    <property type="entry name" value="BaiN-like"/>
</dbReference>
<proteinExistence type="predicted"/>
<dbReference type="Gene3D" id="1.10.8.260">
    <property type="entry name" value="HI0933 insert domain-like"/>
    <property type="match status" value="1"/>
</dbReference>
<feature type="domain" description="RsdA/BaiN/AoA(So)-like Rossmann fold-like" evidence="4">
    <location>
        <begin position="4"/>
        <end position="406"/>
    </location>
</feature>
<keyword evidence="2" id="KW-0285">Flavoprotein</keyword>